<dbReference type="AlphaFoldDB" id="A0A4V6NMT0"/>
<feature type="transmembrane region" description="Helical" evidence="5">
    <location>
        <begin position="202"/>
        <end position="226"/>
    </location>
</feature>
<dbReference type="Gene3D" id="1.20.1530.20">
    <property type="match status" value="1"/>
</dbReference>
<keyword evidence="4 5" id="KW-0472">Membrane</keyword>
<protein>
    <submittedName>
        <fullName evidence="6">BASS family bile acid:Na+ symporter</fullName>
    </submittedName>
</protein>
<feature type="transmembrane region" description="Helical" evidence="5">
    <location>
        <begin position="35"/>
        <end position="56"/>
    </location>
</feature>
<evidence type="ECO:0000313" key="6">
    <source>
        <dbReference type="EMBL" id="TCO11515.1"/>
    </source>
</evidence>
<comment type="caution">
    <text evidence="6">The sequence shown here is derived from an EMBL/GenBank/DDBJ whole genome shotgun (WGS) entry which is preliminary data.</text>
</comment>
<comment type="subcellular location">
    <subcellularLocation>
        <location evidence="1">Membrane</location>
        <topology evidence="1">Multi-pass membrane protein</topology>
    </subcellularLocation>
</comment>
<accession>A0A4V6NMT0</accession>
<evidence type="ECO:0000256" key="2">
    <source>
        <dbReference type="ARBA" id="ARBA00022692"/>
    </source>
</evidence>
<dbReference type="Proteomes" id="UP000294881">
    <property type="component" value="Unassembled WGS sequence"/>
</dbReference>
<gene>
    <name evidence="6" type="ORF">EV666_112103</name>
</gene>
<evidence type="ECO:0000256" key="4">
    <source>
        <dbReference type="ARBA" id="ARBA00023136"/>
    </source>
</evidence>
<dbReference type="OrthoDB" id="7262824at2"/>
<organism evidence="6 7">
    <name type="scientific">Camelimonas lactis</name>
    <dbReference type="NCBI Taxonomy" id="659006"/>
    <lineage>
        <taxon>Bacteria</taxon>
        <taxon>Pseudomonadati</taxon>
        <taxon>Pseudomonadota</taxon>
        <taxon>Alphaproteobacteria</taxon>
        <taxon>Hyphomicrobiales</taxon>
        <taxon>Chelatococcaceae</taxon>
        <taxon>Camelimonas</taxon>
    </lineage>
</organism>
<feature type="transmembrane region" description="Helical" evidence="5">
    <location>
        <begin position="77"/>
        <end position="98"/>
    </location>
</feature>
<dbReference type="Pfam" id="PF01758">
    <property type="entry name" value="SBF"/>
    <property type="match status" value="1"/>
</dbReference>
<feature type="transmembrane region" description="Helical" evidence="5">
    <location>
        <begin position="232"/>
        <end position="254"/>
    </location>
</feature>
<dbReference type="EMBL" id="SLWL01000012">
    <property type="protein sequence ID" value="TCO11515.1"/>
    <property type="molecule type" value="Genomic_DNA"/>
</dbReference>
<reference evidence="6 7" key="1">
    <citation type="submission" date="2019-03" db="EMBL/GenBank/DDBJ databases">
        <title>Genomic Encyclopedia of Type Strains, Phase IV (KMG-IV): sequencing the most valuable type-strain genomes for metagenomic binning, comparative biology and taxonomic classification.</title>
        <authorList>
            <person name="Goeker M."/>
        </authorList>
    </citation>
    <scope>NUCLEOTIDE SEQUENCE [LARGE SCALE GENOMIC DNA]</scope>
    <source>
        <strain evidence="6 7">DSM 22958</strain>
    </source>
</reference>
<sequence>MKLLLAINSLLALIGRFGAPGFVVAVIFGLAFPQLAQLFRPLLAPVQFVFLAIMFARTDFRPIAAMARRPAQLAYACLWLIVVPLVVTFAVILAMRAAPVDPGLILGLAIMAAAPPVISAPAIAMLFRFEPSLIIAAVVLTTALAPVFAPFATEALAGAHIPMDARALALRLALLIGGGMVAGVALRLICGSERVAGARQQLDGAIVILFAIFAAAAMDGVTHMALAQPWTVAGYLALACVITAVGFGLTLAALRNFTPTDRFLVAYGSGQRNMGLLIAAMGAAVPQKAYLFFSLAQIPIFITPQLLSPLARRLQAGPATGGG</sequence>
<evidence type="ECO:0000256" key="5">
    <source>
        <dbReference type="SAM" id="Phobius"/>
    </source>
</evidence>
<evidence type="ECO:0000313" key="7">
    <source>
        <dbReference type="Proteomes" id="UP000294881"/>
    </source>
</evidence>
<keyword evidence="7" id="KW-1185">Reference proteome</keyword>
<dbReference type="GO" id="GO:0016020">
    <property type="term" value="C:membrane"/>
    <property type="evidence" value="ECO:0007669"/>
    <property type="project" value="UniProtKB-SubCell"/>
</dbReference>
<dbReference type="RefSeq" id="WP_132009003.1">
    <property type="nucleotide sequence ID" value="NZ_JBHUNN010000002.1"/>
</dbReference>
<keyword evidence="3 5" id="KW-1133">Transmembrane helix</keyword>
<feature type="transmembrane region" description="Helical" evidence="5">
    <location>
        <begin position="275"/>
        <end position="302"/>
    </location>
</feature>
<evidence type="ECO:0000256" key="3">
    <source>
        <dbReference type="ARBA" id="ARBA00022989"/>
    </source>
</evidence>
<dbReference type="InterPro" id="IPR002657">
    <property type="entry name" value="BilAc:Na_symport/Acr3"/>
</dbReference>
<evidence type="ECO:0000256" key="1">
    <source>
        <dbReference type="ARBA" id="ARBA00004141"/>
    </source>
</evidence>
<proteinExistence type="predicted"/>
<keyword evidence="2 5" id="KW-0812">Transmembrane</keyword>
<feature type="transmembrane region" description="Helical" evidence="5">
    <location>
        <begin position="133"/>
        <end position="152"/>
    </location>
</feature>
<dbReference type="InterPro" id="IPR038770">
    <property type="entry name" value="Na+/solute_symporter_sf"/>
</dbReference>
<feature type="transmembrane region" description="Helical" evidence="5">
    <location>
        <begin position="172"/>
        <end position="190"/>
    </location>
</feature>
<name>A0A4V6NMT0_9HYPH</name>
<feature type="transmembrane region" description="Helical" evidence="5">
    <location>
        <begin position="104"/>
        <end position="126"/>
    </location>
</feature>